<dbReference type="InterPro" id="IPR023614">
    <property type="entry name" value="Porin_dom_sf"/>
</dbReference>
<gene>
    <name evidence="3" type="ORF">HQ43_07050</name>
</gene>
<sequence>MKKISILLACLSLYSVSMAQQETEQSRIAKVEQKMQEQEEALTLLKKLKVTGYVQTQWQHGEKDAALKVGAKNEQKEDTFDRIGIRRGRIKFAYDTGLTSSVFQLDITEKGVGVKDAYVNLKDPWMKSSSLRFGVFDRPFGDEIGYSSARRESPERSLIFNTLFPDGRDLGAMLTLQAPKGSPLSFLKLDAGLFAGNGLKQETDSRKDFIGHLSMMKDLGDNLRVGLGASYYNGGVYQGTDKVYTFKNGAFELNQNNTNKGRFAKREYYGVDGQFLLLSPLGMTHLRAEYLMGTQPGSASSSQSPNSSTLPSHDTFIRTFRGGYAVLVQDFGSFPLSAVLKYEWYDPNTRISGNEIGKGNSSRADLAYTTFGAGLLWKITGNIRMQAHYDMVSNEVSSALAGYEKDRKDNVFTLRLQYKF</sequence>
<dbReference type="RefSeq" id="WP_036791376.1">
    <property type="nucleotide sequence ID" value="NZ_JQZV01000013.1"/>
</dbReference>
<evidence type="ECO:0008006" key="5">
    <source>
        <dbReference type="Google" id="ProtNLM"/>
    </source>
</evidence>
<comment type="caution">
    <text evidence="3">The sequence shown here is derived from an EMBL/GenBank/DDBJ whole genome shotgun (WGS) entry which is preliminary data.</text>
</comment>
<accession>A0ABR4XJG5</accession>
<dbReference type="Gene3D" id="2.40.160.10">
    <property type="entry name" value="Porin"/>
    <property type="match status" value="1"/>
</dbReference>
<dbReference type="SUPFAM" id="SSF56935">
    <property type="entry name" value="Porins"/>
    <property type="match status" value="1"/>
</dbReference>
<reference evidence="3 4" key="1">
    <citation type="submission" date="2014-08" db="EMBL/GenBank/DDBJ databases">
        <title>Porphyromonas canoris strain:OH2762 Genome sequencing.</title>
        <authorList>
            <person name="Wallis C."/>
            <person name="Deusch O."/>
            <person name="O'Flynn C."/>
            <person name="Davis I."/>
            <person name="Jospin G."/>
            <person name="Darling A.E."/>
            <person name="Coil D.A."/>
            <person name="Alexiev A."/>
            <person name="Horsfall A."/>
            <person name="Kirkwood N."/>
            <person name="Harris S."/>
            <person name="Eisen J.A."/>
        </authorList>
    </citation>
    <scope>NUCLEOTIDE SEQUENCE [LARGE SCALE GENOMIC DNA]</scope>
    <source>
        <strain evidence="4">COT-108 OH2762</strain>
    </source>
</reference>
<dbReference type="EMBL" id="JQZV01000013">
    <property type="protein sequence ID" value="KGN91827.1"/>
    <property type="molecule type" value="Genomic_DNA"/>
</dbReference>
<evidence type="ECO:0000256" key="1">
    <source>
        <dbReference type="SAM" id="Coils"/>
    </source>
</evidence>
<feature type="signal peptide" evidence="2">
    <location>
        <begin position="1"/>
        <end position="19"/>
    </location>
</feature>
<keyword evidence="1" id="KW-0175">Coiled coil</keyword>
<proteinExistence type="predicted"/>
<protein>
    <recommendedName>
        <fullName evidence="5">Phosphate-selective porin O and P</fullName>
    </recommendedName>
</protein>
<organism evidence="3 4">
    <name type="scientific">Porphyromonas canoris</name>
    <dbReference type="NCBI Taxonomy" id="36875"/>
    <lineage>
        <taxon>Bacteria</taxon>
        <taxon>Pseudomonadati</taxon>
        <taxon>Bacteroidota</taxon>
        <taxon>Bacteroidia</taxon>
        <taxon>Bacteroidales</taxon>
        <taxon>Porphyromonadaceae</taxon>
        <taxon>Porphyromonas</taxon>
    </lineage>
</organism>
<feature type="chain" id="PRO_5045713957" description="Phosphate-selective porin O and P" evidence="2">
    <location>
        <begin position="20"/>
        <end position="420"/>
    </location>
</feature>
<evidence type="ECO:0000256" key="2">
    <source>
        <dbReference type="SAM" id="SignalP"/>
    </source>
</evidence>
<keyword evidence="2" id="KW-0732">Signal</keyword>
<evidence type="ECO:0000313" key="4">
    <source>
        <dbReference type="Proteomes" id="UP000030101"/>
    </source>
</evidence>
<feature type="coiled-coil region" evidence="1">
    <location>
        <begin position="21"/>
        <end position="48"/>
    </location>
</feature>
<keyword evidence="4" id="KW-1185">Reference proteome</keyword>
<dbReference type="Proteomes" id="UP000030101">
    <property type="component" value="Unassembled WGS sequence"/>
</dbReference>
<name>A0ABR4XJG5_9PORP</name>
<evidence type="ECO:0000313" key="3">
    <source>
        <dbReference type="EMBL" id="KGN91827.1"/>
    </source>
</evidence>